<feature type="compositionally biased region" description="Basic and acidic residues" evidence="1">
    <location>
        <begin position="1"/>
        <end position="11"/>
    </location>
</feature>
<evidence type="ECO:0000256" key="1">
    <source>
        <dbReference type="SAM" id="MobiDB-lite"/>
    </source>
</evidence>
<proteinExistence type="predicted"/>
<sequence>MPPKTREELTSVRRLATTERSGVTQGPGAASTSTLGGLYPSRAVTDCHSVEIVGAVISAAAAAGLANSGSSMNGGEECGSHSKGDQAWTVLVLVTSARTILMKHLLDMDGQECEASKESLD</sequence>
<evidence type="ECO:0000313" key="3">
    <source>
        <dbReference type="Proteomes" id="UP000075230"/>
    </source>
</evidence>
<feature type="region of interest" description="Disordered" evidence="1">
    <location>
        <begin position="1"/>
        <end position="36"/>
    </location>
</feature>
<dbReference type="EMBL" id="BCWF01000032">
    <property type="protein sequence ID" value="GAT30140.1"/>
    <property type="molecule type" value="Genomic_DNA"/>
</dbReference>
<evidence type="ECO:0000313" key="2">
    <source>
        <dbReference type="EMBL" id="GAT30140.1"/>
    </source>
</evidence>
<organism evidence="2 3">
    <name type="scientific">Aspergillus kawachii</name>
    <name type="common">White koji mold</name>
    <name type="synonym">Aspergillus awamori var. kawachi</name>
    <dbReference type="NCBI Taxonomy" id="1069201"/>
    <lineage>
        <taxon>Eukaryota</taxon>
        <taxon>Fungi</taxon>
        <taxon>Dikarya</taxon>
        <taxon>Ascomycota</taxon>
        <taxon>Pezizomycotina</taxon>
        <taxon>Eurotiomycetes</taxon>
        <taxon>Eurotiomycetidae</taxon>
        <taxon>Eurotiales</taxon>
        <taxon>Aspergillaceae</taxon>
        <taxon>Aspergillus</taxon>
        <taxon>Aspergillus subgen. Circumdati</taxon>
    </lineage>
</organism>
<protein>
    <submittedName>
        <fullName evidence="2">Uncharacterized protein</fullName>
    </submittedName>
</protein>
<accession>A0A146FWQ2</accession>
<reference evidence="3" key="2">
    <citation type="submission" date="2016-02" db="EMBL/GenBank/DDBJ databases">
        <title>Genome sequencing of Aspergillus luchuensis NBRC 4314.</title>
        <authorList>
            <person name="Yamada O."/>
        </authorList>
    </citation>
    <scope>NUCLEOTIDE SEQUENCE [LARGE SCALE GENOMIC DNA]</scope>
    <source>
        <strain evidence="3">RIB 2604</strain>
    </source>
</reference>
<comment type="caution">
    <text evidence="2">The sequence shown here is derived from an EMBL/GenBank/DDBJ whole genome shotgun (WGS) entry which is preliminary data.</text>
</comment>
<gene>
    <name evidence="2" type="ORF">RIB2604_03301120</name>
</gene>
<reference evidence="2 3" key="1">
    <citation type="journal article" date="2016" name="DNA Res.">
        <title>Genome sequence of Aspergillus luchuensis NBRC 4314.</title>
        <authorList>
            <person name="Yamada O."/>
            <person name="Machida M."/>
            <person name="Hosoyama A."/>
            <person name="Goto M."/>
            <person name="Takahashi T."/>
            <person name="Futagami T."/>
            <person name="Yamagata Y."/>
            <person name="Takeuchi M."/>
            <person name="Kobayashi T."/>
            <person name="Koike H."/>
            <person name="Abe K."/>
            <person name="Asai K."/>
            <person name="Arita M."/>
            <person name="Fujita N."/>
            <person name="Fukuda K."/>
            <person name="Higa K."/>
            <person name="Horikawa H."/>
            <person name="Ishikawa T."/>
            <person name="Jinno K."/>
            <person name="Kato Y."/>
            <person name="Kirimura K."/>
            <person name="Mizutani O."/>
            <person name="Nakasone K."/>
            <person name="Sano M."/>
            <person name="Shiraishi Y."/>
            <person name="Tsukahara M."/>
            <person name="Gomi K."/>
        </authorList>
    </citation>
    <scope>NUCLEOTIDE SEQUENCE [LARGE SCALE GENOMIC DNA]</scope>
    <source>
        <strain evidence="2 3">RIB 2604</strain>
    </source>
</reference>
<dbReference type="Proteomes" id="UP000075230">
    <property type="component" value="Unassembled WGS sequence"/>
</dbReference>
<dbReference type="AlphaFoldDB" id="A0A146FWQ2"/>
<feature type="compositionally biased region" description="Polar residues" evidence="1">
    <location>
        <begin position="18"/>
        <end position="35"/>
    </location>
</feature>
<name>A0A146FWQ2_ASPKA</name>